<dbReference type="EMBL" id="CACVKT020003353">
    <property type="protein sequence ID" value="CAC5383125.1"/>
    <property type="molecule type" value="Genomic_DNA"/>
</dbReference>
<accession>A0A6J8BGS4</accession>
<dbReference type="OrthoDB" id="10584913at2759"/>
<gene>
    <name evidence="2" type="ORF">MCOR_18898</name>
</gene>
<evidence type="ECO:0000256" key="1">
    <source>
        <dbReference type="SAM" id="MobiDB-lite"/>
    </source>
</evidence>
<evidence type="ECO:0000313" key="2">
    <source>
        <dbReference type="EMBL" id="CAC5383125.1"/>
    </source>
</evidence>
<feature type="region of interest" description="Disordered" evidence="1">
    <location>
        <begin position="56"/>
        <end position="82"/>
    </location>
</feature>
<sequence length="194" mass="21019">MEANRSLIPLSISTPTDSFDATALFTTMLCQAASMPSSAASTTGPSLQQIQATTHQHIPSTVASSSGHADQHMPTTSRISTTCNTENLSQQTTGQHNKLKHVSTYYHCRGYSQFSQHGTTAGQSMQTSSVTRPRIRHLPPIYEHDIIILESDIVSAPAELVDYTSLYIEISPETSFNSTHVTISPVLHSSPDSC</sequence>
<reference evidence="2 3" key="1">
    <citation type="submission" date="2020-06" db="EMBL/GenBank/DDBJ databases">
        <authorList>
            <person name="Li R."/>
            <person name="Bekaert M."/>
        </authorList>
    </citation>
    <scope>NUCLEOTIDE SEQUENCE [LARGE SCALE GENOMIC DNA]</scope>
    <source>
        <strain evidence="3">wild</strain>
    </source>
</reference>
<evidence type="ECO:0000313" key="3">
    <source>
        <dbReference type="Proteomes" id="UP000507470"/>
    </source>
</evidence>
<protein>
    <submittedName>
        <fullName evidence="2">Uncharacterized protein</fullName>
    </submittedName>
</protein>
<name>A0A6J8BGS4_MYTCO</name>
<dbReference type="AlphaFoldDB" id="A0A6J8BGS4"/>
<proteinExistence type="predicted"/>
<keyword evidence="3" id="KW-1185">Reference proteome</keyword>
<organism evidence="2 3">
    <name type="scientific">Mytilus coruscus</name>
    <name type="common">Sea mussel</name>
    <dbReference type="NCBI Taxonomy" id="42192"/>
    <lineage>
        <taxon>Eukaryota</taxon>
        <taxon>Metazoa</taxon>
        <taxon>Spiralia</taxon>
        <taxon>Lophotrochozoa</taxon>
        <taxon>Mollusca</taxon>
        <taxon>Bivalvia</taxon>
        <taxon>Autobranchia</taxon>
        <taxon>Pteriomorphia</taxon>
        <taxon>Mytilida</taxon>
        <taxon>Mytiloidea</taxon>
        <taxon>Mytilidae</taxon>
        <taxon>Mytilinae</taxon>
        <taxon>Mytilus</taxon>
    </lineage>
</organism>
<dbReference type="Proteomes" id="UP000507470">
    <property type="component" value="Unassembled WGS sequence"/>
</dbReference>